<comment type="catalytic activity">
    <reaction evidence="14">
        <text>Ca(2+)(in) = Ca(2+)(out)</text>
        <dbReference type="Rhea" id="RHEA:29671"/>
        <dbReference type="ChEBI" id="CHEBI:29108"/>
    </reaction>
</comment>
<keyword evidence="8" id="KW-0106">Calcium</keyword>
<dbReference type="Proteomes" id="UP000256964">
    <property type="component" value="Unassembled WGS sequence"/>
</dbReference>
<evidence type="ECO:0000256" key="9">
    <source>
        <dbReference type="ARBA" id="ARBA00022989"/>
    </source>
</evidence>
<evidence type="ECO:0000256" key="1">
    <source>
        <dbReference type="ARBA" id="ARBA00004448"/>
    </source>
</evidence>
<dbReference type="GO" id="GO:0015292">
    <property type="term" value="F:uniporter activity"/>
    <property type="evidence" value="ECO:0007669"/>
    <property type="project" value="TreeGrafter"/>
</dbReference>
<dbReference type="Pfam" id="PF04678">
    <property type="entry name" value="MCU"/>
    <property type="match status" value="1"/>
</dbReference>
<keyword evidence="7" id="KW-0999">Mitochondrion inner membrane</keyword>
<evidence type="ECO:0000256" key="19">
    <source>
        <dbReference type="SAM" id="MobiDB-lite"/>
    </source>
</evidence>
<keyword evidence="3" id="KW-0813">Transport</keyword>
<dbReference type="GO" id="GO:1990246">
    <property type="term" value="C:uniplex complex"/>
    <property type="evidence" value="ECO:0007669"/>
    <property type="project" value="TreeGrafter"/>
</dbReference>
<comment type="subunit">
    <text evidence="15">Homotetramer, assembles in a dimer or dimers configuration with two interfaces.</text>
</comment>
<organism evidence="22 23">
    <name type="scientific">Lentinus brumalis</name>
    <dbReference type="NCBI Taxonomy" id="2498619"/>
    <lineage>
        <taxon>Eukaryota</taxon>
        <taxon>Fungi</taxon>
        <taxon>Dikarya</taxon>
        <taxon>Basidiomycota</taxon>
        <taxon>Agaricomycotina</taxon>
        <taxon>Agaricomycetes</taxon>
        <taxon>Polyporales</taxon>
        <taxon>Polyporaceae</taxon>
        <taxon>Lentinus</taxon>
    </lineage>
</organism>
<comment type="function">
    <text evidence="17">Highly selective calcium channel localized to the inner mitochondrial membrane, which mediates calcium uptake into the mitochondrial matrix. Mitochondrial calcium homeostasis plays key roles in cellular physiology and regulates ATP production, cytoplasmic calcium signals and activation of cell death pathways. Sufficient to operate as a pore-forming channel without the need of calcium-sensor or auxiliary subunit.</text>
</comment>
<evidence type="ECO:0000256" key="12">
    <source>
        <dbReference type="ARBA" id="ARBA00023136"/>
    </source>
</evidence>
<feature type="domain" description="Calcium uniporter protein C-terminal" evidence="21">
    <location>
        <begin position="244"/>
        <end position="366"/>
    </location>
</feature>
<evidence type="ECO:0000256" key="10">
    <source>
        <dbReference type="ARBA" id="ARBA00023065"/>
    </source>
</evidence>
<dbReference type="AlphaFoldDB" id="A0A371DIH2"/>
<keyword evidence="6 20" id="KW-0812">Transmembrane</keyword>
<keyword evidence="9 20" id="KW-1133">Transmembrane helix</keyword>
<evidence type="ECO:0000256" key="16">
    <source>
        <dbReference type="ARBA" id="ARBA00044981"/>
    </source>
</evidence>
<keyword evidence="11" id="KW-0496">Mitochondrion</keyword>
<evidence type="ECO:0000259" key="21">
    <source>
        <dbReference type="Pfam" id="PF04678"/>
    </source>
</evidence>
<sequence length="426" mass="48183">MTCGFALYNLRVTVIRSLRIHPLSFATIGLQPACSRHSSAVVNASLGTRRISTFSPQRKENTISRLGIRRSSTTPQEVENTNVGHSRFLAEASKDEKWSHGAADRNPADVAEVTSEEFDSITEGKGKLSPTSSHLFKLIIPLNHGRRHGEGRAQTPPPTVFLLHPSQPLSHVSRLILASLAPATPSISFQSKTPRGHTIQWSDSTDVQDFIRDAARTREFTVCITDPGDDEPHTTIPVEVPTFADRTRFLRRRLAVVEEELAQMEALKQACDDEAHRGARRMALGGFGILVVYWGAVARLTFWDYGWDVMEPITYLSGLSMVILGYLWFLYRGREVSYSSVLHHSVSARRDALYKSRGLDIDRWMDLVSEAKSIRREISKIAEDYDERRWKESEDEREAREKNERKEPEDVQDTVRENIDQVGGRD</sequence>
<dbReference type="GO" id="GO:0036444">
    <property type="term" value="P:calcium import into the mitochondrion"/>
    <property type="evidence" value="ECO:0007669"/>
    <property type="project" value="TreeGrafter"/>
</dbReference>
<dbReference type="GO" id="GO:0051560">
    <property type="term" value="P:mitochondrial calcium ion homeostasis"/>
    <property type="evidence" value="ECO:0007669"/>
    <property type="project" value="InterPro"/>
</dbReference>
<evidence type="ECO:0000256" key="3">
    <source>
        <dbReference type="ARBA" id="ARBA00022448"/>
    </source>
</evidence>
<proteinExistence type="inferred from homology"/>
<evidence type="ECO:0000256" key="6">
    <source>
        <dbReference type="ARBA" id="ARBA00022692"/>
    </source>
</evidence>
<name>A0A371DIH2_9APHY</name>
<evidence type="ECO:0000256" key="8">
    <source>
        <dbReference type="ARBA" id="ARBA00022837"/>
    </source>
</evidence>
<dbReference type="EMBL" id="KZ857391">
    <property type="protein sequence ID" value="RDX52329.1"/>
    <property type="molecule type" value="Genomic_DNA"/>
</dbReference>
<evidence type="ECO:0000256" key="5">
    <source>
        <dbReference type="ARBA" id="ARBA00022673"/>
    </source>
</evidence>
<keyword evidence="12 20" id="KW-0472">Membrane</keyword>
<dbReference type="InterPro" id="IPR006769">
    <property type="entry name" value="MCU_C"/>
</dbReference>
<evidence type="ECO:0000313" key="22">
    <source>
        <dbReference type="EMBL" id="RDX52329.1"/>
    </source>
</evidence>
<comment type="subcellular location">
    <subcellularLocation>
        <location evidence="1">Mitochondrion inner membrane</location>
        <topology evidence="1">Multi-pass membrane protein</topology>
    </subcellularLocation>
</comment>
<feature type="transmembrane region" description="Helical" evidence="20">
    <location>
        <begin position="313"/>
        <end position="331"/>
    </location>
</feature>
<evidence type="ECO:0000256" key="13">
    <source>
        <dbReference type="ARBA" id="ARBA00023303"/>
    </source>
</evidence>
<reference evidence="22 23" key="1">
    <citation type="journal article" date="2018" name="Biotechnol. Biofuels">
        <title>Integrative visual omics of the white-rot fungus Polyporus brumalis exposes the biotechnological potential of its oxidative enzymes for delignifying raw plant biomass.</title>
        <authorList>
            <person name="Miyauchi S."/>
            <person name="Rancon A."/>
            <person name="Drula E."/>
            <person name="Hage H."/>
            <person name="Chaduli D."/>
            <person name="Favel A."/>
            <person name="Grisel S."/>
            <person name="Henrissat B."/>
            <person name="Herpoel-Gimbert I."/>
            <person name="Ruiz-Duenas F.J."/>
            <person name="Chevret D."/>
            <person name="Hainaut M."/>
            <person name="Lin J."/>
            <person name="Wang M."/>
            <person name="Pangilinan J."/>
            <person name="Lipzen A."/>
            <person name="Lesage-Meessen L."/>
            <person name="Navarro D."/>
            <person name="Riley R."/>
            <person name="Grigoriev I.V."/>
            <person name="Zhou S."/>
            <person name="Raouche S."/>
            <person name="Rosso M.N."/>
        </authorList>
    </citation>
    <scope>NUCLEOTIDE SEQUENCE [LARGE SCALE GENOMIC DNA]</scope>
    <source>
        <strain evidence="22 23">BRFM 1820</strain>
    </source>
</reference>
<evidence type="ECO:0000256" key="4">
    <source>
        <dbReference type="ARBA" id="ARBA00022568"/>
    </source>
</evidence>
<evidence type="ECO:0000256" key="7">
    <source>
        <dbReference type="ARBA" id="ARBA00022792"/>
    </source>
</evidence>
<accession>A0A371DIH2</accession>
<feature type="transmembrane region" description="Helical" evidence="20">
    <location>
        <begin position="282"/>
        <end position="301"/>
    </location>
</feature>
<keyword evidence="23" id="KW-1185">Reference proteome</keyword>
<keyword evidence="13" id="KW-0407">Ion channel</keyword>
<dbReference type="InterPro" id="IPR039055">
    <property type="entry name" value="MCU_fam"/>
</dbReference>
<evidence type="ECO:0000256" key="15">
    <source>
        <dbReference type="ARBA" id="ARBA00044966"/>
    </source>
</evidence>
<evidence type="ECO:0000256" key="20">
    <source>
        <dbReference type="SAM" id="Phobius"/>
    </source>
</evidence>
<evidence type="ECO:0000256" key="14">
    <source>
        <dbReference type="ARBA" id="ARBA00036634"/>
    </source>
</evidence>
<evidence type="ECO:0000313" key="23">
    <source>
        <dbReference type="Proteomes" id="UP000256964"/>
    </source>
</evidence>
<comment type="similarity">
    <text evidence="2">Belongs to the MCU (TC 1.A.77) family.</text>
</comment>
<dbReference type="STRING" id="139420.A0A371DIH2"/>
<evidence type="ECO:0000256" key="11">
    <source>
        <dbReference type="ARBA" id="ARBA00023128"/>
    </source>
</evidence>
<keyword evidence="10" id="KW-0406">Ion transport</keyword>
<protein>
    <recommendedName>
        <fullName evidence="16">Calcium uniporter protein, mitochondrial</fullName>
    </recommendedName>
</protein>
<dbReference type="OrthoDB" id="278338at2759"/>
<dbReference type="PANTHER" id="PTHR13462:SF10">
    <property type="entry name" value="CALCIUM UNIPORTER PROTEIN, MITOCHONDRIAL"/>
    <property type="match status" value="1"/>
</dbReference>
<keyword evidence="5" id="KW-0107">Calcium channel</keyword>
<gene>
    <name evidence="22" type="ORF">OH76DRAFT_1400694</name>
</gene>
<keyword evidence="18" id="KW-0175">Coiled coil</keyword>
<feature type="region of interest" description="Disordered" evidence="19">
    <location>
        <begin position="392"/>
        <end position="426"/>
    </location>
</feature>
<evidence type="ECO:0000256" key="2">
    <source>
        <dbReference type="ARBA" id="ARBA00005653"/>
    </source>
</evidence>
<dbReference type="GO" id="GO:0005262">
    <property type="term" value="F:calcium channel activity"/>
    <property type="evidence" value="ECO:0007669"/>
    <property type="project" value="UniProtKB-KW"/>
</dbReference>
<dbReference type="PANTHER" id="PTHR13462">
    <property type="entry name" value="CALCIUM UNIPORTER PROTEIN, MITOCHONDRIAL"/>
    <property type="match status" value="1"/>
</dbReference>
<feature type="coiled-coil region" evidence="18">
    <location>
        <begin position="247"/>
        <end position="277"/>
    </location>
</feature>
<evidence type="ECO:0000256" key="17">
    <source>
        <dbReference type="ARBA" id="ARBA00045938"/>
    </source>
</evidence>
<keyword evidence="4" id="KW-0109">Calcium transport</keyword>
<evidence type="ECO:0000256" key="18">
    <source>
        <dbReference type="SAM" id="Coils"/>
    </source>
</evidence>